<dbReference type="OrthoDB" id="550424at2759"/>
<feature type="zinc finger region" description="CR-type" evidence="6">
    <location>
        <begin position="152"/>
        <end position="235"/>
    </location>
</feature>
<proteinExistence type="predicted"/>
<evidence type="ECO:0000256" key="7">
    <source>
        <dbReference type="SAM" id="SignalP"/>
    </source>
</evidence>
<dbReference type="Gene3D" id="2.60.260.20">
    <property type="entry name" value="Urease metallochaperone UreE, N-terminal domain"/>
    <property type="match status" value="2"/>
</dbReference>
<dbReference type="AlphaFoldDB" id="A0A5C5G386"/>
<evidence type="ECO:0000256" key="3">
    <source>
        <dbReference type="ARBA" id="ARBA00022771"/>
    </source>
</evidence>
<dbReference type="PROSITE" id="PS50076">
    <property type="entry name" value="DNAJ_2"/>
    <property type="match status" value="1"/>
</dbReference>
<evidence type="ECO:0000256" key="2">
    <source>
        <dbReference type="ARBA" id="ARBA00022737"/>
    </source>
</evidence>
<protein>
    <submittedName>
        <fullName evidence="10">DnaJ-domain-containing protein</fullName>
    </submittedName>
</protein>
<dbReference type="GO" id="GO:0030544">
    <property type="term" value="F:Hsp70 protein binding"/>
    <property type="evidence" value="ECO:0007669"/>
    <property type="project" value="InterPro"/>
</dbReference>
<feature type="domain" description="J" evidence="8">
    <location>
        <begin position="25"/>
        <end position="96"/>
    </location>
</feature>
<accession>A0A5C5G386</accession>
<dbReference type="GO" id="GO:0008270">
    <property type="term" value="F:zinc ion binding"/>
    <property type="evidence" value="ECO:0007669"/>
    <property type="project" value="UniProtKB-KW"/>
</dbReference>
<keyword evidence="11" id="KW-1185">Reference proteome</keyword>
<keyword evidence="3 6" id="KW-0863">Zinc-finger</keyword>
<evidence type="ECO:0000256" key="6">
    <source>
        <dbReference type="PROSITE-ProRule" id="PRU00546"/>
    </source>
</evidence>
<feature type="chain" id="PRO_5023140486" evidence="7">
    <location>
        <begin position="22"/>
        <end position="386"/>
    </location>
</feature>
<dbReference type="SUPFAM" id="SSF46565">
    <property type="entry name" value="Chaperone J-domain"/>
    <property type="match status" value="1"/>
</dbReference>
<dbReference type="InterPro" id="IPR001305">
    <property type="entry name" value="HSP_DnaJ_Cys-rich_dom"/>
</dbReference>
<dbReference type="PRINTS" id="PR00625">
    <property type="entry name" value="JDOMAIN"/>
</dbReference>
<evidence type="ECO:0000313" key="10">
    <source>
        <dbReference type="EMBL" id="TNY23623.1"/>
    </source>
</evidence>
<dbReference type="CDD" id="cd10747">
    <property type="entry name" value="DnaJ_C"/>
    <property type="match status" value="1"/>
</dbReference>
<keyword evidence="7" id="KW-0732">Signal</keyword>
<reference evidence="10 11" key="1">
    <citation type="submission" date="2019-03" db="EMBL/GenBank/DDBJ databases">
        <title>Rhodosporidium diobovatum UCD-FST 08-225 genome sequencing, assembly, and annotation.</title>
        <authorList>
            <person name="Fakankun I.U."/>
            <person name="Fristensky B."/>
            <person name="Levin D.B."/>
        </authorList>
    </citation>
    <scope>NUCLEOTIDE SEQUENCE [LARGE SCALE GENOMIC DNA]</scope>
    <source>
        <strain evidence="10 11">UCD-FST 08-225</strain>
    </source>
</reference>
<dbReference type="Pfam" id="PF00226">
    <property type="entry name" value="DnaJ"/>
    <property type="match status" value="1"/>
</dbReference>
<dbReference type="EMBL" id="SOZI01000009">
    <property type="protein sequence ID" value="TNY23623.1"/>
    <property type="molecule type" value="Genomic_DNA"/>
</dbReference>
<name>A0A5C5G386_9BASI</name>
<dbReference type="Gene3D" id="2.10.230.10">
    <property type="entry name" value="Heat shock protein DnaJ, cysteine-rich domain"/>
    <property type="match status" value="1"/>
</dbReference>
<dbReference type="InterPro" id="IPR002939">
    <property type="entry name" value="DnaJ_C"/>
</dbReference>
<dbReference type="SUPFAM" id="SSF57938">
    <property type="entry name" value="DnaJ/Hsp40 cysteine-rich domain"/>
    <property type="match status" value="1"/>
</dbReference>
<dbReference type="InterPro" id="IPR036869">
    <property type="entry name" value="J_dom_sf"/>
</dbReference>
<evidence type="ECO:0000313" key="11">
    <source>
        <dbReference type="Proteomes" id="UP000311382"/>
    </source>
</evidence>
<feature type="domain" description="CR-type" evidence="9">
    <location>
        <begin position="152"/>
        <end position="235"/>
    </location>
</feature>
<dbReference type="Proteomes" id="UP000311382">
    <property type="component" value="Unassembled WGS sequence"/>
</dbReference>
<dbReference type="InterPro" id="IPR044713">
    <property type="entry name" value="DNJA1/2-like"/>
</dbReference>
<dbReference type="STRING" id="5288.A0A5C5G386"/>
<sequence length="386" mass="42320">MVGAVVARLIVLLACVCVAIAAGVDYYKVLGVSKSVGDKELKKAYRVRSPTSSKLSKQYHPDKNDSEEAKTKFLEVSRAFEVLSDPEKRKTYDRFGEEGLKQQEGGGGGGGDPFNIFRNAFGFGGGGGGQQQRRGQNMLAEIEVDLKAMYEGDSLKFSVARKAVCEQCDGTGARSEKDIVTCPVCEGRGIRLVRHQLGPGIFQQMQMHCDRCGGRGKSIKHLCSTCKGHRIVETTSELNLHVDRGMPEGAEVVFEGEADESPDWIAGDVIVRVKSKKVKGGFVRKESNLYWKEPISVAEALLGFKHRVKGLDGHDIVLSRSGVTQPGFVDVIHGEGMPIYHLSGHGDLFVEYQVVLPPTLTSQQREALEQAFGYRHPDQRNGHTEL</sequence>
<organism evidence="10 11">
    <name type="scientific">Rhodotorula diobovata</name>
    <dbReference type="NCBI Taxonomy" id="5288"/>
    <lineage>
        <taxon>Eukaryota</taxon>
        <taxon>Fungi</taxon>
        <taxon>Dikarya</taxon>
        <taxon>Basidiomycota</taxon>
        <taxon>Pucciniomycotina</taxon>
        <taxon>Microbotryomycetes</taxon>
        <taxon>Sporidiobolales</taxon>
        <taxon>Sporidiobolaceae</taxon>
        <taxon>Rhodotorula</taxon>
    </lineage>
</organism>
<feature type="signal peptide" evidence="7">
    <location>
        <begin position="1"/>
        <end position="21"/>
    </location>
</feature>
<dbReference type="SUPFAM" id="SSF49493">
    <property type="entry name" value="HSP40/DnaJ peptide-binding domain"/>
    <property type="match status" value="2"/>
</dbReference>
<dbReference type="Gene3D" id="1.10.287.110">
    <property type="entry name" value="DnaJ domain"/>
    <property type="match status" value="1"/>
</dbReference>
<comment type="caution">
    <text evidence="10">The sequence shown here is derived from an EMBL/GenBank/DDBJ whole genome shotgun (WGS) entry which is preliminary data.</text>
</comment>
<dbReference type="InterPro" id="IPR036410">
    <property type="entry name" value="HSP_DnaJ_Cys-rich_dom_sf"/>
</dbReference>
<evidence type="ECO:0000256" key="4">
    <source>
        <dbReference type="ARBA" id="ARBA00022833"/>
    </source>
</evidence>
<keyword evidence="4 6" id="KW-0862">Zinc</keyword>
<evidence type="ECO:0000259" key="9">
    <source>
        <dbReference type="PROSITE" id="PS51188"/>
    </source>
</evidence>
<dbReference type="GO" id="GO:0051082">
    <property type="term" value="F:unfolded protein binding"/>
    <property type="evidence" value="ECO:0007669"/>
    <property type="project" value="InterPro"/>
</dbReference>
<dbReference type="CDD" id="cd06257">
    <property type="entry name" value="DnaJ"/>
    <property type="match status" value="1"/>
</dbReference>
<dbReference type="Pfam" id="PF00684">
    <property type="entry name" value="DnaJ_CXXCXGXG"/>
    <property type="match status" value="1"/>
</dbReference>
<dbReference type="SMART" id="SM00271">
    <property type="entry name" value="DnaJ"/>
    <property type="match status" value="1"/>
</dbReference>
<evidence type="ECO:0000259" key="8">
    <source>
        <dbReference type="PROSITE" id="PS50076"/>
    </source>
</evidence>
<keyword evidence="2" id="KW-0677">Repeat</keyword>
<keyword evidence="1 6" id="KW-0479">Metal-binding</keyword>
<keyword evidence="5" id="KW-0143">Chaperone</keyword>
<dbReference type="FunFam" id="2.60.260.20:FF:000013">
    <property type="entry name" value="DnaJ subfamily B member 11"/>
    <property type="match status" value="1"/>
</dbReference>
<gene>
    <name evidence="10" type="ORF">DMC30DRAFT_444167</name>
</gene>
<dbReference type="GO" id="GO:0006457">
    <property type="term" value="P:protein folding"/>
    <property type="evidence" value="ECO:0007669"/>
    <property type="project" value="InterPro"/>
</dbReference>
<dbReference type="InterPro" id="IPR001623">
    <property type="entry name" value="DnaJ_domain"/>
</dbReference>
<evidence type="ECO:0000256" key="5">
    <source>
        <dbReference type="ARBA" id="ARBA00023186"/>
    </source>
</evidence>
<dbReference type="FunFam" id="2.10.230.10:FF:000002">
    <property type="entry name" value="Molecular chaperone DnaJ"/>
    <property type="match status" value="1"/>
</dbReference>
<dbReference type="PANTHER" id="PTHR43888">
    <property type="entry name" value="DNAJ-LIKE-2, ISOFORM A-RELATED"/>
    <property type="match status" value="1"/>
</dbReference>
<evidence type="ECO:0000256" key="1">
    <source>
        <dbReference type="ARBA" id="ARBA00022723"/>
    </source>
</evidence>
<dbReference type="InterPro" id="IPR008971">
    <property type="entry name" value="HSP40/DnaJ_pept-bd"/>
</dbReference>
<dbReference type="CDD" id="cd10719">
    <property type="entry name" value="DnaJ_zf"/>
    <property type="match status" value="1"/>
</dbReference>
<dbReference type="Pfam" id="PF01556">
    <property type="entry name" value="DnaJ_C"/>
    <property type="match status" value="1"/>
</dbReference>
<dbReference type="PROSITE" id="PS51188">
    <property type="entry name" value="ZF_CR"/>
    <property type="match status" value="1"/>
</dbReference>